<evidence type="ECO:0000256" key="5">
    <source>
        <dbReference type="RuleBase" id="RU003832"/>
    </source>
</evidence>
<keyword evidence="4 5" id="KW-0808">Transferase</keyword>
<evidence type="ECO:0000313" key="7">
    <source>
        <dbReference type="EMBL" id="KAF9937780.1"/>
    </source>
</evidence>
<keyword evidence="8" id="KW-1185">Reference proteome</keyword>
<sequence length="162" mass="18632">MYTIEQKNSFRQDLASIAWIVTSCTSENGRHFYVKQLLKHINVDINGHCMKNKDWSVHSSGEPFTGREVVARNCNDYVTEKIERPYAVGVVPVLDGPMDYSRFLATNHSSIRLDDFATPEQLAHHILQLDQDDCLFEVSLLRRHRPENSSRVHPQPKAARDI</sequence>
<evidence type="ECO:0000313" key="8">
    <source>
        <dbReference type="Proteomes" id="UP000749646"/>
    </source>
</evidence>
<keyword evidence="5" id="KW-0333">Golgi apparatus</keyword>
<protein>
    <recommendedName>
        <fullName evidence="5">Fucosyltransferase</fullName>
        <ecNumber evidence="5">2.4.1.-</ecNumber>
    </recommendedName>
</protein>
<evidence type="ECO:0000256" key="2">
    <source>
        <dbReference type="ARBA" id="ARBA00008919"/>
    </source>
</evidence>
<evidence type="ECO:0000256" key="3">
    <source>
        <dbReference type="ARBA" id="ARBA00022676"/>
    </source>
</evidence>
<comment type="subcellular location">
    <subcellularLocation>
        <location evidence="5">Golgi apparatus</location>
        <location evidence="5">Golgi stack membrane</location>
        <topology evidence="5">Single-pass type II membrane protein</topology>
    </subcellularLocation>
</comment>
<dbReference type="InterPro" id="IPR001503">
    <property type="entry name" value="Glyco_trans_10"/>
</dbReference>
<dbReference type="EMBL" id="JAAAHW010009655">
    <property type="protein sequence ID" value="KAF9937780.1"/>
    <property type="molecule type" value="Genomic_DNA"/>
</dbReference>
<dbReference type="PANTHER" id="PTHR11929:SF232">
    <property type="entry name" value="GLYCOPROTEIN 3-ALPHA-L-FUCOSYLTRANSFERASE A"/>
    <property type="match status" value="1"/>
</dbReference>
<dbReference type="EC" id="2.4.1.-" evidence="5"/>
<evidence type="ECO:0000256" key="4">
    <source>
        <dbReference type="ARBA" id="ARBA00022679"/>
    </source>
</evidence>
<dbReference type="OrthoDB" id="427096at2759"/>
<dbReference type="SUPFAM" id="SSF53756">
    <property type="entry name" value="UDP-Glycosyltransferase/glycogen phosphorylase"/>
    <property type="match status" value="1"/>
</dbReference>
<evidence type="ECO:0000259" key="6">
    <source>
        <dbReference type="Pfam" id="PF00852"/>
    </source>
</evidence>
<keyword evidence="5" id="KW-0472">Membrane</keyword>
<evidence type="ECO:0000256" key="1">
    <source>
        <dbReference type="ARBA" id="ARBA00004922"/>
    </source>
</evidence>
<accession>A0A9P6IMM5</accession>
<gene>
    <name evidence="7" type="ORF">BGZ65_001017</name>
</gene>
<dbReference type="Pfam" id="PF00852">
    <property type="entry name" value="Glyco_transf_10"/>
    <property type="match status" value="1"/>
</dbReference>
<dbReference type="PANTHER" id="PTHR11929">
    <property type="entry name" value="ALPHA- 1,3 -FUCOSYLTRANSFERASE"/>
    <property type="match status" value="1"/>
</dbReference>
<dbReference type="Proteomes" id="UP000749646">
    <property type="component" value="Unassembled WGS sequence"/>
</dbReference>
<comment type="similarity">
    <text evidence="2 5">Belongs to the glycosyltransferase 10 family.</text>
</comment>
<reference evidence="7" key="1">
    <citation type="journal article" date="2020" name="Fungal Divers.">
        <title>Resolving the Mortierellaceae phylogeny through synthesis of multi-gene phylogenetics and phylogenomics.</title>
        <authorList>
            <person name="Vandepol N."/>
            <person name="Liber J."/>
            <person name="Desiro A."/>
            <person name="Na H."/>
            <person name="Kennedy M."/>
            <person name="Barry K."/>
            <person name="Grigoriev I.V."/>
            <person name="Miller A.N."/>
            <person name="O'Donnell K."/>
            <person name="Stajich J.E."/>
            <person name="Bonito G."/>
        </authorList>
    </citation>
    <scope>NUCLEOTIDE SEQUENCE</scope>
    <source>
        <strain evidence="7">MES-2147</strain>
    </source>
</reference>
<feature type="domain" description="Fucosyltransferase C-terminal" evidence="6">
    <location>
        <begin position="16"/>
        <end position="135"/>
    </location>
</feature>
<dbReference type="Gene3D" id="3.40.50.11660">
    <property type="entry name" value="Glycosyl transferase family 10, C-terminal domain"/>
    <property type="match status" value="2"/>
</dbReference>
<name>A0A9P6IMM5_9FUNG</name>
<dbReference type="GO" id="GO:0046920">
    <property type="term" value="F:alpha-(1-&gt;3)-fucosyltransferase activity"/>
    <property type="evidence" value="ECO:0007669"/>
    <property type="project" value="TreeGrafter"/>
</dbReference>
<keyword evidence="3 5" id="KW-0328">Glycosyltransferase</keyword>
<proteinExistence type="inferred from homology"/>
<comment type="pathway">
    <text evidence="1">Protein modification; protein glycosylation.</text>
</comment>
<dbReference type="PROSITE" id="PS51257">
    <property type="entry name" value="PROKAR_LIPOPROTEIN"/>
    <property type="match status" value="1"/>
</dbReference>
<dbReference type="GO" id="GO:0032580">
    <property type="term" value="C:Golgi cisterna membrane"/>
    <property type="evidence" value="ECO:0007669"/>
    <property type="project" value="UniProtKB-SubCell"/>
</dbReference>
<organism evidence="7 8">
    <name type="scientific">Modicella reniformis</name>
    <dbReference type="NCBI Taxonomy" id="1440133"/>
    <lineage>
        <taxon>Eukaryota</taxon>
        <taxon>Fungi</taxon>
        <taxon>Fungi incertae sedis</taxon>
        <taxon>Mucoromycota</taxon>
        <taxon>Mortierellomycotina</taxon>
        <taxon>Mortierellomycetes</taxon>
        <taxon>Mortierellales</taxon>
        <taxon>Mortierellaceae</taxon>
        <taxon>Modicella</taxon>
    </lineage>
</organism>
<dbReference type="InterPro" id="IPR038577">
    <property type="entry name" value="GT10-like_C_sf"/>
</dbReference>
<keyword evidence="5" id="KW-0812">Transmembrane</keyword>
<dbReference type="InterPro" id="IPR055270">
    <property type="entry name" value="Glyco_tran_10_C"/>
</dbReference>
<comment type="caution">
    <text evidence="7">The sequence shown here is derived from an EMBL/GenBank/DDBJ whole genome shotgun (WGS) entry which is preliminary data.</text>
</comment>
<dbReference type="AlphaFoldDB" id="A0A9P6IMM5"/>